<evidence type="ECO:0000256" key="6">
    <source>
        <dbReference type="ARBA" id="ARBA00022777"/>
    </source>
</evidence>
<dbReference type="OrthoDB" id="9771859at2"/>
<evidence type="ECO:0000256" key="10">
    <source>
        <dbReference type="RuleBase" id="RU003835"/>
    </source>
</evidence>
<dbReference type="PROSITE" id="PS01076">
    <property type="entry name" value="ACETATE_KINASE_2"/>
    <property type="match status" value="1"/>
</dbReference>
<evidence type="ECO:0000256" key="2">
    <source>
        <dbReference type="ARBA" id="ARBA00008748"/>
    </source>
</evidence>
<dbReference type="InterPro" id="IPR043129">
    <property type="entry name" value="ATPase_NBD"/>
</dbReference>
<dbReference type="InterPro" id="IPR000890">
    <property type="entry name" value="Aliphatic_acid_kin_short-chain"/>
</dbReference>
<dbReference type="GO" id="GO:0005524">
    <property type="term" value="F:ATP binding"/>
    <property type="evidence" value="ECO:0007669"/>
    <property type="project" value="UniProtKB-KW"/>
</dbReference>
<dbReference type="GO" id="GO:0006083">
    <property type="term" value="P:acetate metabolic process"/>
    <property type="evidence" value="ECO:0007669"/>
    <property type="project" value="TreeGrafter"/>
</dbReference>
<protein>
    <recommendedName>
        <fullName evidence="9">Probable butyrate kinase</fullName>
        <shortName evidence="9">BK</shortName>
        <ecNumber evidence="9">2.7.2.7</ecNumber>
    </recommendedName>
    <alternativeName>
        <fullName evidence="9">Branched-chain carboxylic acid kinase</fullName>
    </alternativeName>
</protein>
<reference evidence="11 12" key="1">
    <citation type="submission" date="2017-03" db="EMBL/GenBank/DDBJ databases">
        <title>Draft Genome sequence of Marispirochaeta sp. strain JC444.</title>
        <authorList>
            <person name="Shivani Y."/>
            <person name="Subhash Y."/>
            <person name="Sasikala C."/>
            <person name="Ramana C."/>
        </authorList>
    </citation>
    <scope>NUCLEOTIDE SEQUENCE [LARGE SCALE GENOMIC DNA]</scope>
    <source>
        <strain evidence="11 12">JC444</strain>
    </source>
</reference>
<comment type="subcellular location">
    <subcellularLocation>
        <location evidence="1 9">Cytoplasm</location>
    </subcellularLocation>
</comment>
<comment type="catalytic activity">
    <reaction evidence="8 9">
        <text>butanoate + ATP = butanoyl phosphate + ADP</text>
        <dbReference type="Rhea" id="RHEA:13585"/>
        <dbReference type="ChEBI" id="CHEBI:17968"/>
        <dbReference type="ChEBI" id="CHEBI:30616"/>
        <dbReference type="ChEBI" id="CHEBI:58079"/>
        <dbReference type="ChEBI" id="CHEBI:456216"/>
        <dbReference type="EC" id="2.7.2.7"/>
    </reaction>
</comment>
<dbReference type="PROSITE" id="PS01075">
    <property type="entry name" value="ACETATE_KINASE_1"/>
    <property type="match status" value="1"/>
</dbReference>
<dbReference type="EC" id="2.7.2.7" evidence="9"/>
<keyword evidence="4 9" id="KW-0808">Transferase</keyword>
<dbReference type="STRING" id="1963862.B4O97_08820"/>
<dbReference type="InterPro" id="IPR023865">
    <property type="entry name" value="Aliphatic_acid_kinase_CS"/>
</dbReference>
<dbReference type="PIRSF" id="PIRSF036458">
    <property type="entry name" value="Butyrate_kin"/>
    <property type="match status" value="1"/>
</dbReference>
<sequence length="361" mass="38985">MRASDSIFVLVINPGSTSTKLALFHGETCLQNYTIRHSAEELRRFSSVAGQKNYRKELTETFISDTLPKDAELAAVIGRGGLLAPLESGVYSVNSSMLEDLESARWGEHASNLGAILAEEIARPRGIPSYIADPVVVDEMLDEARFSGCPEIQRVSIFHALNQKSAARKAAARLGKSYEELNLIVAHLGGGISVGAHRRGRVIDVNNALDGDGPFSPERSGGLPAGQLVSLALEYRDREKEIRKKIVGQGGMVAYLGTNDLQAALERINAGDTKAEAVVRAMAYQVAKEIASHGATLKGRIDGIVLTGGIACSGYVTDLIRERVSYLAPVLVIEGEREMEALAENALGALNRTRTIKEYRR</sequence>
<evidence type="ECO:0000313" key="11">
    <source>
        <dbReference type="EMBL" id="ORC35732.1"/>
    </source>
</evidence>
<dbReference type="EMBL" id="MWQY01000008">
    <property type="protein sequence ID" value="ORC35732.1"/>
    <property type="molecule type" value="Genomic_DNA"/>
</dbReference>
<proteinExistence type="inferred from homology"/>
<dbReference type="NCBIfam" id="TIGR02707">
    <property type="entry name" value="butyr_kinase"/>
    <property type="match status" value="1"/>
</dbReference>
<dbReference type="PRINTS" id="PR00471">
    <property type="entry name" value="ACETATEKNASE"/>
</dbReference>
<name>A0A1Y1RYW5_9SPIO</name>
<dbReference type="SUPFAM" id="SSF53067">
    <property type="entry name" value="Actin-like ATPase domain"/>
    <property type="match status" value="2"/>
</dbReference>
<dbReference type="PANTHER" id="PTHR21060">
    <property type="entry name" value="ACETATE KINASE"/>
    <property type="match status" value="1"/>
</dbReference>
<comment type="caution">
    <text evidence="11">The sequence shown here is derived from an EMBL/GenBank/DDBJ whole genome shotgun (WGS) entry which is preliminary data.</text>
</comment>
<evidence type="ECO:0000256" key="8">
    <source>
        <dbReference type="ARBA" id="ARBA00048596"/>
    </source>
</evidence>
<dbReference type="Pfam" id="PF00871">
    <property type="entry name" value="Acetate_kinase"/>
    <property type="match status" value="1"/>
</dbReference>
<evidence type="ECO:0000256" key="5">
    <source>
        <dbReference type="ARBA" id="ARBA00022741"/>
    </source>
</evidence>
<evidence type="ECO:0000313" key="12">
    <source>
        <dbReference type="Proteomes" id="UP000192343"/>
    </source>
</evidence>
<keyword evidence="6 9" id="KW-0418">Kinase</keyword>
<evidence type="ECO:0000256" key="7">
    <source>
        <dbReference type="ARBA" id="ARBA00022840"/>
    </source>
</evidence>
<dbReference type="GO" id="GO:0047761">
    <property type="term" value="F:butyrate kinase activity"/>
    <property type="evidence" value="ECO:0007669"/>
    <property type="project" value="UniProtKB-UniRule"/>
</dbReference>
<dbReference type="CDD" id="cd24011">
    <property type="entry name" value="ASKHA_NBD_BK"/>
    <property type="match status" value="1"/>
</dbReference>
<dbReference type="GO" id="GO:0008776">
    <property type="term" value="F:acetate kinase activity"/>
    <property type="evidence" value="ECO:0007669"/>
    <property type="project" value="TreeGrafter"/>
</dbReference>
<dbReference type="RefSeq" id="WP_083050115.1">
    <property type="nucleotide sequence ID" value="NZ_MWQY01000008.1"/>
</dbReference>
<evidence type="ECO:0000256" key="3">
    <source>
        <dbReference type="ARBA" id="ARBA00022490"/>
    </source>
</evidence>
<dbReference type="AlphaFoldDB" id="A0A1Y1RYW5"/>
<gene>
    <name evidence="9" type="primary">buk</name>
    <name evidence="11" type="ORF">B4O97_08820</name>
</gene>
<dbReference type="Proteomes" id="UP000192343">
    <property type="component" value="Unassembled WGS sequence"/>
</dbReference>
<dbReference type="PANTHER" id="PTHR21060:SF3">
    <property type="entry name" value="BUTYRATE KINASE 2-RELATED"/>
    <property type="match status" value="1"/>
</dbReference>
<keyword evidence="7 9" id="KW-0067">ATP-binding</keyword>
<comment type="similarity">
    <text evidence="2 9 10">Belongs to the acetokinase family.</text>
</comment>
<evidence type="ECO:0000256" key="1">
    <source>
        <dbReference type="ARBA" id="ARBA00004496"/>
    </source>
</evidence>
<dbReference type="NCBIfam" id="NF002834">
    <property type="entry name" value="PRK03011.1-5"/>
    <property type="match status" value="1"/>
</dbReference>
<accession>A0A1Y1RYW5</accession>
<organism evidence="11 12">
    <name type="scientific">Marispirochaeta aestuarii</name>
    <dbReference type="NCBI Taxonomy" id="1963862"/>
    <lineage>
        <taxon>Bacteria</taxon>
        <taxon>Pseudomonadati</taxon>
        <taxon>Spirochaetota</taxon>
        <taxon>Spirochaetia</taxon>
        <taxon>Spirochaetales</taxon>
        <taxon>Spirochaetaceae</taxon>
        <taxon>Marispirochaeta</taxon>
    </lineage>
</organism>
<dbReference type="InterPro" id="IPR011245">
    <property type="entry name" value="Butyrate_kin"/>
</dbReference>
<dbReference type="GO" id="GO:0005737">
    <property type="term" value="C:cytoplasm"/>
    <property type="evidence" value="ECO:0007669"/>
    <property type="project" value="UniProtKB-SubCell"/>
</dbReference>
<keyword evidence="12" id="KW-1185">Reference proteome</keyword>
<evidence type="ECO:0000256" key="9">
    <source>
        <dbReference type="HAMAP-Rule" id="MF_00542"/>
    </source>
</evidence>
<dbReference type="HAMAP" id="MF_00542">
    <property type="entry name" value="Butyrate_kinase"/>
    <property type="match status" value="1"/>
</dbReference>
<keyword evidence="3 9" id="KW-0963">Cytoplasm</keyword>
<keyword evidence="5 9" id="KW-0547">Nucleotide-binding</keyword>
<evidence type="ECO:0000256" key="4">
    <source>
        <dbReference type="ARBA" id="ARBA00022679"/>
    </source>
</evidence>
<dbReference type="Gene3D" id="3.30.420.40">
    <property type="match status" value="2"/>
</dbReference>